<evidence type="ECO:0000259" key="6">
    <source>
        <dbReference type="SMART" id="SM00487"/>
    </source>
</evidence>
<dbReference type="GO" id="GO:0004520">
    <property type="term" value="F:DNA endonuclease activity"/>
    <property type="evidence" value="ECO:0007669"/>
    <property type="project" value="TreeGrafter"/>
</dbReference>
<accession>A0A6C0HBR2</accession>
<proteinExistence type="predicted"/>
<keyword evidence="2" id="KW-0378">Hydrolase</keyword>
<keyword evidence="4" id="KW-0067">ATP-binding</keyword>
<keyword evidence="3" id="KW-0347">Helicase</keyword>
<organism evidence="7">
    <name type="scientific">viral metagenome</name>
    <dbReference type="NCBI Taxonomy" id="1070528"/>
    <lineage>
        <taxon>unclassified sequences</taxon>
        <taxon>metagenomes</taxon>
        <taxon>organismal metagenomes</taxon>
    </lineage>
</organism>
<dbReference type="GO" id="GO:0005524">
    <property type="term" value="F:ATP binding"/>
    <property type="evidence" value="ECO:0007669"/>
    <property type="project" value="UniProtKB-KW"/>
</dbReference>
<dbReference type="GO" id="GO:0031297">
    <property type="term" value="P:replication fork processing"/>
    <property type="evidence" value="ECO:0007669"/>
    <property type="project" value="TreeGrafter"/>
</dbReference>
<dbReference type="SUPFAM" id="SSF52540">
    <property type="entry name" value="P-loop containing nucleoside triphosphate hydrolases"/>
    <property type="match status" value="2"/>
</dbReference>
<evidence type="ECO:0000256" key="1">
    <source>
        <dbReference type="ARBA" id="ARBA00022741"/>
    </source>
</evidence>
<evidence type="ECO:0000256" key="5">
    <source>
        <dbReference type="SAM" id="MobiDB-lite"/>
    </source>
</evidence>
<dbReference type="GO" id="GO:0006281">
    <property type="term" value="P:DNA repair"/>
    <property type="evidence" value="ECO:0007669"/>
    <property type="project" value="TreeGrafter"/>
</dbReference>
<evidence type="ECO:0000313" key="7">
    <source>
        <dbReference type="EMBL" id="QHT78031.1"/>
    </source>
</evidence>
<dbReference type="InterPro" id="IPR027417">
    <property type="entry name" value="P-loop_NTPase"/>
</dbReference>
<dbReference type="InterPro" id="IPR001650">
    <property type="entry name" value="Helicase_C-like"/>
</dbReference>
<feature type="domain" description="Helicase ATP-binding" evidence="6">
    <location>
        <begin position="303"/>
        <end position="554"/>
    </location>
</feature>
<name>A0A6C0HBR2_9ZZZZ</name>
<dbReference type="GO" id="GO:0016787">
    <property type="term" value="F:hydrolase activity"/>
    <property type="evidence" value="ECO:0007669"/>
    <property type="project" value="UniProtKB-KW"/>
</dbReference>
<evidence type="ECO:0000256" key="4">
    <source>
        <dbReference type="ARBA" id="ARBA00022840"/>
    </source>
</evidence>
<evidence type="ECO:0000256" key="3">
    <source>
        <dbReference type="ARBA" id="ARBA00022806"/>
    </source>
</evidence>
<dbReference type="InterPro" id="IPR002464">
    <property type="entry name" value="DNA/RNA_helicase_DEAH_CS"/>
</dbReference>
<dbReference type="InterPro" id="IPR014001">
    <property type="entry name" value="Helicase_ATP-bd"/>
</dbReference>
<dbReference type="Pfam" id="PF00271">
    <property type="entry name" value="Helicase_C"/>
    <property type="match status" value="1"/>
</dbReference>
<protein>
    <recommendedName>
        <fullName evidence="6">Helicase ATP-binding domain-containing protein</fullName>
    </recommendedName>
</protein>
<evidence type="ECO:0000256" key="2">
    <source>
        <dbReference type="ARBA" id="ARBA00022801"/>
    </source>
</evidence>
<dbReference type="EMBL" id="MN739926">
    <property type="protein sequence ID" value="QHT78031.1"/>
    <property type="molecule type" value="Genomic_DNA"/>
</dbReference>
<dbReference type="SMART" id="SM00487">
    <property type="entry name" value="DEXDc"/>
    <property type="match status" value="1"/>
</dbReference>
<keyword evidence="1" id="KW-0547">Nucleotide-binding</keyword>
<dbReference type="GO" id="GO:0004386">
    <property type="term" value="F:helicase activity"/>
    <property type="evidence" value="ECO:0007669"/>
    <property type="project" value="UniProtKB-KW"/>
</dbReference>
<dbReference type="PANTHER" id="PTHR45766">
    <property type="entry name" value="DNA ANNEALING HELICASE AND ENDONUCLEASE ZRANB3 FAMILY MEMBER"/>
    <property type="match status" value="1"/>
</dbReference>
<feature type="region of interest" description="Disordered" evidence="5">
    <location>
        <begin position="35"/>
        <end position="56"/>
    </location>
</feature>
<dbReference type="Gene3D" id="3.40.50.300">
    <property type="entry name" value="P-loop containing nucleotide triphosphate hydrolases"/>
    <property type="match status" value="2"/>
</dbReference>
<reference evidence="7" key="1">
    <citation type="journal article" date="2020" name="Nature">
        <title>Giant virus diversity and host interactions through global metagenomics.</title>
        <authorList>
            <person name="Schulz F."/>
            <person name="Roux S."/>
            <person name="Paez-Espino D."/>
            <person name="Jungbluth S."/>
            <person name="Walsh D.A."/>
            <person name="Denef V.J."/>
            <person name="McMahon K.D."/>
            <person name="Konstantinidis K.T."/>
            <person name="Eloe-Fadrosh E.A."/>
            <person name="Kyrpides N.C."/>
            <person name="Woyke T."/>
        </authorList>
    </citation>
    <scope>NUCLEOTIDE SEQUENCE</scope>
    <source>
        <strain evidence="7">GVMAG-M-3300023179-90</strain>
    </source>
</reference>
<dbReference type="PANTHER" id="PTHR45766:SF3">
    <property type="entry name" value="DNA ANNEALING HELICASE AND ENDONUCLEASE ZRANB3"/>
    <property type="match status" value="1"/>
</dbReference>
<feature type="compositionally biased region" description="Basic and acidic residues" evidence="5">
    <location>
        <begin position="35"/>
        <end position="46"/>
    </location>
</feature>
<sequence length="1311" mass="149610">MSGIFNPIDKLSRKPKAKQQEVIKINFAADADKVEEIKEMEKPPKEGEEELEKTEPPVIKNKIVDKRKYTSIVREQIFNEDKIIHRAPFLVTVLQKSPENKEKVIPIGEPGITKQKKTVVIEEPEKLATSTKETIRVPSKIVAETTKVTEETTDEEIADEEIAKISKEIDTIIAQKTPEINVDVVEDKTEETKIKKTEEEVADKAVEKAEPTEKIKKKRGPKVKIAKNVDTGFEIDLTTSIIHGKPIAERLPPAKTQITLRAPTYYMNNRKLYIEKIMKLLEPYKRELADDSKSISCDRPSDAKFELLTHQQILLDYLNLYTPYRGLLLYHGLGSGKSCSSIAIAEGMKTNKRVFIMTPASLKMNYFSELKKCGDELYKKNQYWEYVSIDGKPEYVGILSKALSISSEYIRKHGGAWLVNIEKPANFSEKTAEEQKEIDTQLNEMIRSKYTDINYNGLNMNGLKNLTGDFTRNPFDNSVVIIDEAHNLVSRIVNKISKPKSLAYKLYHYLAGATNAKIVLLSGTPIINYPNEIGILFNILRGYIKTWTFKINVETEKTVNTDTIMEMFANANLKTYDFVEYTNNTLTITRNPFGFINTTKSAEKPTMKKTVLEKAAKKIGDKVSKLVGGFSAFFSGGKTQKSKKGLNTKTKKVRFAHSEYDKIAEKIEYDELEIEPEASAERAYRIGPNGEFNPQKGGADEMEKYNGVTLDDTGNMSDTVFEKTVIKILKDNGLEIVGKPTVVNNKALPDDKDEFNAMFQYNEDSENITNINAFQRRILGLTSYFRSAQEQLLPQFDKTADGNIFHMIKCEMSQHQYGIYEKIRKKEADEEERLRKRRLSAKAEDEEISPTFRIFSRSACNFAFPEGIERPLPDKPDKKKAISENDFNAVPLEVRRNADENFDDEEVEAVDEAVGEEGEAEKNVENDKPDAKMLNYQTRIHKALEQLKVNPSKPREKEYLSKTHLGEYSPKFVELLNQLQDEGNKGLHLIYSQFRTIEGVGILKLILEANGFAEFKLKKTGANWEIVENEEDKGKPKFVLYTGTETAEEKEIIRNIYNGSWDLVPPTISAQLKEIHENNLYGEIIKIFMITSSGAEGINLKNTRFVHLVDPYWHMVRMEQVIGRARRICSHQELPEDMRTVKVFLYLAVLSEEQKTSKNNIELRIRDVSKKDRKTPFTTDESLFEIASIKDKTNKTILKAVKETAIDCSVYAGKNTAESLVCYGYGKVSSNQFGSFPSFQRDIIEKPEMNVRKTTWKAQRIKEHGVEYALNAETKEIYTMENYEDHQKTGADLKIVGRLVKKGEKYVIEKI</sequence>
<dbReference type="GO" id="GO:0043596">
    <property type="term" value="C:nuclear replication fork"/>
    <property type="evidence" value="ECO:0007669"/>
    <property type="project" value="TreeGrafter"/>
</dbReference>
<dbReference type="PROSITE" id="PS00690">
    <property type="entry name" value="DEAH_ATP_HELICASE"/>
    <property type="match status" value="1"/>
</dbReference>